<feature type="domain" description="Aldehyde oxidase/xanthine dehydrogenase a/b hammerhead" evidence="1">
    <location>
        <begin position="234"/>
        <end position="312"/>
    </location>
</feature>
<name>A0A6I4J3D9_9SPHN</name>
<evidence type="ECO:0000313" key="2">
    <source>
        <dbReference type="EMBL" id="MVO78764.1"/>
    </source>
</evidence>
<organism evidence="2 3">
    <name type="scientific">Sphingomonas horti</name>
    <dbReference type="NCBI Taxonomy" id="2682842"/>
    <lineage>
        <taxon>Bacteria</taxon>
        <taxon>Pseudomonadati</taxon>
        <taxon>Pseudomonadota</taxon>
        <taxon>Alphaproteobacteria</taxon>
        <taxon>Sphingomonadales</taxon>
        <taxon>Sphingomonadaceae</taxon>
        <taxon>Sphingomonas</taxon>
    </lineage>
</organism>
<dbReference type="Pfam" id="PF02738">
    <property type="entry name" value="MoCoBD_1"/>
    <property type="match status" value="1"/>
</dbReference>
<dbReference type="RefSeq" id="WP_157027722.1">
    <property type="nucleotide sequence ID" value="NZ_WQMS01000014.1"/>
</dbReference>
<dbReference type="InterPro" id="IPR012368">
    <property type="entry name" value="OxRdtase_Mopterin-bd_su_IorB"/>
</dbReference>
<evidence type="ECO:0000313" key="3">
    <source>
        <dbReference type="Proteomes" id="UP000441389"/>
    </source>
</evidence>
<dbReference type="InterPro" id="IPR008274">
    <property type="entry name" value="AldOxase/xan_DH_MoCoBD1"/>
</dbReference>
<reference evidence="2 3" key="1">
    <citation type="submission" date="2019-12" db="EMBL/GenBank/DDBJ databases">
        <authorList>
            <person name="Huq M.A."/>
        </authorList>
    </citation>
    <scope>NUCLEOTIDE SEQUENCE [LARGE SCALE GENOMIC DNA]</scope>
    <source>
        <strain evidence="2 3">MAH-20</strain>
    </source>
</reference>
<dbReference type="Proteomes" id="UP000441389">
    <property type="component" value="Unassembled WGS sequence"/>
</dbReference>
<dbReference type="SUPFAM" id="SSF56003">
    <property type="entry name" value="Molybdenum cofactor-binding domain"/>
    <property type="match status" value="2"/>
</dbReference>
<dbReference type="Pfam" id="PF20256">
    <property type="entry name" value="MoCoBD_2"/>
    <property type="match status" value="2"/>
</dbReference>
<dbReference type="InterPro" id="IPR000674">
    <property type="entry name" value="Ald_Oxase/Xan_DH_a/b"/>
</dbReference>
<dbReference type="InterPro" id="IPR036856">
    <property type="entry name" value="Ald_Oxase/Xan_DH_a/b_sf"/>
</dbReference>
<dbReference type="InterPro" id="IPR046867">
    <property type="entry name" value="AldOxase/xan_DH_MoCoBD2"/>
</dbReference>
<comment type="caution">
    <text evidence="2">The sequence shown here is derived from an EMBL/GenBank/DDBJ whole genome shotgun (WGS) entry which is preliminary data.</text>
</comment>
<sequence>MRASDAPHPQITRRRLLVTGGLGVGLVVAWAAWPRHYEPNLSAGRGEHVLGAYLKVGEDGRVMVAVPQTETGQGVFTTLPQIVADELGADWRTVGVEPAPINPLYANTLFAEELAADVAPDFGRFAATFATRSATMVTAGSTSARMYEAPLRAAAAAARARLCMVAARRWGVEWEACETANGFVTHEAKRLRFGELAADAAELDAPDNPPLRMTAGERLAGRSLPRLDAPAKLDGSANFTADVRLPNMVFAAIRQGPIGALRCLGDDKAAAERVQGVLQIIERPDWVAAIGQTSWAAERALELMRPRFETRGELVSDETIARDLDAALEGDGDRIVARGDLAKAFKGATVQMARYAVVPAVHAAPEPVTATASWEDGLLSVWAPTLAPEAARQTVARALRLSERNVIVHPMLAGGSFGRGIDSEPAVQAGFLSRLLKRPVQLAWSRGEDILHDRFRPPALGQLAAKINGGRIEALLTKIAAPAYGEIVASRLLPDAAVARAIVRAGSDAFAVAGAQTPYAIRHLAVDHHVAETGLASGYWRSAAHSYTCFFTESFVDELARIAGVEPFSFRMAMLGGQPRLARCLSTAAALGGWQGGEPGTGQGIAVHAAHGSHIAVLVEAHAEGARVRCDRIVAVADVGRMIHPDIVRQQIEGGLVFGLAGALGCAPGFEAGLTRAHRLGQLGLPVLADTPDITVELLPSNEEPGGASELAVPPVAPAIANALYAATGRRFRDLPIALT</sequence>
<dbReference type="AlphaFoldDB" id="A0A6I4J3D9"/>
<dbReference type="GO" id="GO:0016491">
    <property type="term" value="F:oxidoreductase activity"/>
    <property type="evidence" value="ECO:0007669"/>
    <property type="project" value="InterPro"/>
</dbReference>
<accession>A0A6I4J3D9</accession>
<protein>
    <submittedName>
        <fullName evidence="2">Molybdopterin-dependent oxidoreductase</fullName>
    </submittedName>
</protein>
<gene>
    <name evidence="2" type="ORF">GON01_12570</name>
</gene>
<dbReference type="InterPro" id="IPR052516">
    <property type="entry name" value="N-heterocyclic_Hydroxylase"/>
</dbReference>
<evidence type="ECO:0000259" key="1">
    <source>
        <dbReference type="SMART" id="SM01008"/>
    </source>
</evidence>
<dbReference type="PANTHER" id="PTHR47495">
    <property type="entry name" value="ALDEHYDE DEHYDROGENASE"/>
    <property type="match status" value="1"/>
</dbReference>
<proteinExistence type="predicted"/>
<dbReference type="Gene3D" id="3.30.365.10">
    <property type="entry name" value="Aldehyde oxidase/xanthine dehydrogenase, molybdopterin binding domain"/>
    <property type="match status" value="4"/>
</dbReference>
<dbReference type="EMBL" id="WQMS01000014">
    <property type="protein sequence ID" value="MVO78764.1"/>
    <property type="molecule type" value="Genomic_DNA"/>
</dbReference>
<dbReference type="PIRSF" id="PIRSF036389">
    <property type="entry name" value="IOR_B"/>
    <property type="match status" value="1"/>
</dbReference>
<dbReference type="Gene3D" id="3.90.1170.50">
    <property type="entry name" value="Aldehyde oxidase/xanthine dehydrogenase, a/b hammerhead"/>
    <property type="match status" value="1"/>
</dbReference>
<dbReference type="SUPFAM" id="SSF54665">
    <property type="entry name" value="CO dehydrogenase molybdoprotein N-domain-like"/>
    <property type="match status" value="1"/>
</dbReference>
<dbReference type="PANTHER" id="PTHR47495:SF1">
    <property type="entry name" value="BLL3820 PROTEIN"/>
    <property type="match status" value="1"/>
</dbReference>
<dbReference type="InterPro" id="IPR037165">
    <property type="entry name" value="AldOxase/xan_DH_Mopterin-bd_sf"/>
</dbReference>
<keyword evidence="3" id="KW-1185">Reference proteome</keyword>
<dbReference type="SMART" id="SM01008">
    <property type="entry name" value="Ald_Xan_dh_C"/>
    <property type="match status" value="1"/>
</dbReference>